<dbReference type="Pfam" id="PF00924">
    <property type="entry name" value="MS_channel_2nd"/>
    <property type="match status" value="1"/>
</dbReference>
<evidence type="ECO:0000256" key="1">
    <source>
        <dbReference type="ARBA" id="ARBA00004370"/>
    </source>
</evidence>
<keyword evidence="4 5" id="KW-0472">Membrane</keyword>
<comment type="subcellular location">
    <subcellularLocation>
        <location evidence="1">Membrane</location>
    </subcellularLocation>
</comment>
<feature type="transmembrane region" description="Helical" evidence="5">
    <location>
        <begin position="165"/>
        <end position="192"/>
    </location>
</feature>
<comment type="caution">
    <text evidence="7">The sequence shown here is derived from an EMBL/GenBank/DDBJ whole genome shotgun (WGS) entry which is preliminary data.</text>
</comment>
<dbReference type="GO" id="GO:0005886">
    <property type="term" value="C:plasma membrane"/>
    <property type="evidence" value="ECO:0007669"/>
    <property type="project" value="TreeGrafter"/>
</dbReference>
<dbReference type="PANTHER" id="PTHR30414:SF0">
    <property type="entry name" value="MINICONDUCTANCE MECHANOSENSITIVE CHANNEL YBDG"/>
    <property type="match status" value="1"/>
</dbReference>
<dbReference type="SUPFAM" id="SSF50182">
    <property type="entry name" value="Sm-like ribonucleoproteins"/>
    <property type="match status" value="1"/>
</dbReference>
<reference evidence="7" key="2">
    <citation type="journal article" date="2021" name="Data Brief">
        <title>Draft genome sequence data of the facultative, thermophilic, xylanolytic bacterium Paenibacillus sp. strain DA-C8.</title>
        <authorList>
            <person name="Chhe C."/>
            <person name="Uke A."/>
            <person name="Baramee S."/>
            <person name="Ungkulpasvich U."/>
            <person name="Tachaapaikoon C."/>
            <person name="Pason P."/>
            <person name="Waeonukul R."/>
            <person name="Ratanakhanokchai K."/>
            <person name="Kosugi A."/>
        </authorList>
    </citation>
    <scope>NUCLEOTIDE SEQUENCE</scope>
    <source>
        <strain evidence="7">DA-C8</strain>
    </source>
</reference>
<dbReference type="PANTHER" id="PTHR30414">
    <property type="entry name" value="MINICONDUCTANCE MECHANOSENSITIVE CHANNEL YBDG"/>
    <property type="match status" value="1"/>
</dbReference>
<dbReference type="Proteomes" id="UP000654993">
    <property type="component" value="Unassembled WGS sequence"/>
</dbReference>
<feature type="domain" description="Mechanosensitive ion channel MscS" evidence="6">
    <location>
        <begin position="183"/>
        <end position="251"/>
    </location>
</feature>
<feature type="transmembrane region" description="Helical" evidence="5">
    <location>
        <begin position="103"/>
        <end position="125"/>
    </location>
</feature>
<dbReference type="AlphaFoldDB" id="A0A916QA84"/>
<protein>
    <submittedName>
        <fullName evidence="7">Membrane protein</fullName>
    </submittedName>
</protein>
<evidence type="ECO:0000256" key="5">
    <source>
        <dbReference type="SAM" id="Phobius"/>
    </source>
</evidence>
<keyword evidence="8" id="KW-1185">Reference proteome</keyword>
<sequence length="419" mass="48376">MMEWIRDWLLQFNMDPDTVTTLTYIVMSVLIILLCVVANLITKKIVLKILAHVIKRNRFTWDDKLLERKVFQRLSHLVPAMIIFHFAPLYLGYQPLIEKAAFVYMIIVIMLVVNSFLSALHDIYLTYEISKVRPIKGFVQVVKIILFFIGSIVLIATLLDKNPLLLLSGLGALSAVLMLIFQNSILGFVAGVQLTANNMVRVGDWIEMPKHNADGDVVEITLTTVKVQNWDKTITMIPAAAFITDSFKNWRGMHETGGRRIKRSIYIDVASIRFCTDEMIERFKKIHYLKDYVESKEREIEEYNRENNIDPSSVVNGRRMTNIGTYRVYIQNYLQNHPKIHKGLTCMVRQLAPGEYGLPLEIYCFTSDTRWPVYEAIQADIFDHIFAVAPEFGLRIFQNPTGHDMRHMLLEEGAVRERG</sequence>
<keyword evidence="2 5" id="KW-0812">Transmembrane</keyword>
<dbReference type="InterPro" id="IPR006685">
    <property type="entry name" value="MscS_channel_2nd"/>
</dbReference>
<dbReference type="GO" id="GO:0008381">
    <property type="term" value="F:mechanosensitive monoatomic ion channel activity"/>
    <property type="evidence" value="ECO:0007669"/>
    <property type="project" value="InterPro"/>
</dbReference>
<dbReference type="InterPro" id="IPR030192">
    <property type="entry name" value="YbdG"/>
</dbReference>
<evidence type="ECO:0000256" key="3">
    <source>
        <dbReference type="ARBA" id="ARBA00022989"/>
    </source>
</evidence>
<keyword evidence="3 5" id="KW-1133">Transmembrane helix</keyword>
<dbReference type="InterPro" id="IPR010920">
    <property type="entry name" value="LSM_dom_sf"/>
</dbReference>
<reference evidence="7" key="1">
    <citation type="submission" date="2020-08" db="EMBL/GenBank/DDBJ databases">
        <authorList>
            <person name="Uke A."/>
            <person name="Chhe C."/>
            <person name="Baramee S."/>
            <person name="Kosugi A."/>
        </authorList>
    </citation>
    <scope>NUCLEOTIDE SEQUENCE</scope>
    <source>
        <strain evidence="7">DA-C8</strain>
    </source>
</reference>
<evidence type="ECO:0000259" key="6">
    <source>
        <dbReference type="Pfam" id="PF00924"/>
    </source>
</evidence>
<proteinExistence type="predicted"/>
<dbReference type="EMBL" id="BMAQ01000003">
    <property type="protein sequence ID" value="GFR37046.1"/>
    <property type="molecule type" value="Genomic_DNA"/>
</dbReference>
<organism evidence="7 8">
    <name type="scientific">Insulibacter thermoxylanivorax</name>
    <dbReference type="NCBI Taxonomy" id="2749268"/>
    <lineage>
        <taxon>Bacteria</taxon>
        <taxon>Bacillati</taxon>
        <taxon>Bacillota</taxon>
        <taxon>Bacilli</taxon>
        <taxon>Bacillales</taxon>
        <taxon>Paenibacillaceae</taxon>
        <taxon>Insulibacter</taxon>
    </lineage>
</organism>
<gene>
    <name evidence="7" type="ORF">PRECH8_03420</name>
</gene>
<accession>A0A916QA84</accession>
<feature type="transmembrane region" description="Helical" evidence="5">
    <location>
        <begin position="74"/>
        <end position="91"/>
    </location>
</feature>
<evidence type="ECO:0000256" key="2">
    <source>
        <dbReference type="ARBA" id="ARBA00022692"/>
    </source>
</evidence>
<evidence type="ECO:0000256" key="4">
    <source>
        <dbReference type="ARBA" id="ARBA00023136"/>
    </source>
</evidence>
<feature type="transmembrane region" description="Helical" evidence="5">
    <location>
        <begin position="137"/>
        <end position="159"/>
    </location>
</feature>
<feature type="transmembrane region" description="Helical" evidence="5">
    <location>
        <begin position="20"/>
        <end position="41"/>
    </location>
</feature>
<evidence type="ECO:0000313" key="7">
    <source>
        <dbReference type="EMBL" id="GFR37046.1"/>
    </source>
</evidence>
<dbReference type="InterPro" id="IPR023408">
    <property type="entry name" value="MscS_beta-dom_sf"/>
</dbReference>
<dbReference type="GO" id="GO:0071470">
    <property type="term" value="P:cellular response to osmotic stress"/>
    <property type="evidence" value="ECO:0007669"/>
    <property type="project" value="InterPro"/>
</dbReference>
<dbReference type="Gene3D" id="2.30.30.60">
    <property type="match status" value="1"/>
</dbReference>
<name>A0A916QA84_9BACL</name>
<evidence type="ECO:0000313" key="8">
    <source>
        <dbReference type="Proteomes" id="UP000654993"/>
    </source>
</evidence>